<dbReference type="Gene3D" id="1.20.1430.10">
    <property type="entry name" value="Families 57/38 glycoside transferase, middle domain"/>
    <property type="match status" value="1"/>
</dbReference>
<keyword evidence="2 4" id="KW-0119">Carbohydrate metabolism</keyword>
<dbReference type="Gene3D" id="3.20.110.10">
    <property type="entry name" value="Glycoside hydrolase 38, N terminal domain"/>
    <property type="match status" value="1"/>
</dbReference>
<organism evidence="7 8">
    <name type="scientific">Pedococcus cremeus</name>
    <dbReference type="NCBI Taxonomy" id="587636"/>
    <lineage>
        <taxon>Bacteria</taxon>
        <taxon>Bacillati</taxon>
        <taxon>Actinomycetota</taxon>
        <taxon>Actinomycetes</taxon>
        <taxon>Micrococcales</taxon>
        <taxon>Intrasporangiaceae</taxon>
        <taxon>Pedococcus</taxon>
    </lineage>
</organism>
<dbReference type="SUPFAM" id="SSF88688">
    <property type="entry name" value="Families 57/38 glycoside transferase middle domain"/>
    <property type="match status" value="1"/>
</dbReference>
<dbReference type="InterPro" id="IPR015293">
    <property type="entry name" value="BE_C"/>
</dbReference>
<dbReference type="Pfam" id="PF03065">
    <property type="entry name" value="Glyco_hydro_57"/>
    <property type="match status" value="1"/>
</dbReference>
<comment type="similarity">
    <text evidence="1 4">Belongs to the glycosyl hydrolase 57 family.</text>
</comment>
<proteinExistence type="inferred from homology"/>
<dbReference type="EMBL" id="FOHB01000003">
    <property type="protein sequence ID" value="SES08106.1"/>
    <property type="molecule type" value="Genomic_DNA"/>
</dbReference>
<evidence type="ECO:0000259" key="5">
    <source>
        <dbReference type="Pfam" id="PF03065"/>
    </source>
</evidence>
<dbReference type="STRING" id="587636.SAMN05216199_1893"/>
<dbReference type="GO" id="GO:0030979">
    <property type="term" value="P:alpha-glucan biosynthetic process"/>
    <property type="evidence" value="ECO:0007669"/>
    <property type="project" value="InterPro"/>
</dbReference>
<protein>
    <submittedName>
        <fullName evidence="7">1,4-alpha-glucan branching enzyme</fullName>
    </submittedName>
</protein>
<dbReference type="GO" id="GO:0005576">
    <property type="term" value="C:extracellular region"/>
    <property type="evidence" value="ECO:0007669"/>
    <property type="project" value="TreeGrafter"/>
</dbReference>
<evidence type="ECO:0000256" key="4">
    <source>
        <dbReference type="RuleBase" id="RU361196"/>
    </source>
</evidence>
<dbReference type="InterPro" id="IPR040042">
    <property type="entry name" value="Branching_enz_MT3115-like"/>
</dbReference>
<dbReference type="InterPro" id="IPR028995">
    <property type="entry name" value="Glyco_hydro_57/38_cen_sf"/>
</dbReference>
<evidence type="ECO:0000313" key="7">
    <source>
        <dbReference type="EMBL" id="SES08106.1"/>
    </source>
</evidence>
<dbReference type="PANTHER" id="PTHR41695:SF1">
    <property type="entry name" value="1,4-ALPHA-GLUCAN BRANCHING ENZYME TK1436"/>
    <property type="match status" value="1"/>
</dbReference>
<dbReference type="InterPro" id="IPR011330">
    <property type="entry name" value="Glyco_hydro/deAcase_b/a-brl"/>
</dbReference>
<dbReference type="GO" id="GO:0003844">
    <property type="term" value="F:1,4-alpha-glucan branching enzyme activity"/>
    <property type="evidence" value="ECO:0007669"/>
    <property type="project" value="InterPro"/>
</dbReference>
<keyword evidence="8" id="KW-1185">Reference proteome</keyword>
<feature type="domain" description="1,4-alpha-glucan branching enzyme C-terminal" evidence="6">
    <location>
        <begin position="429"/>
        <end position="504"/>
    </location>
</feature>
<sequence length="508" mass="55578">MTAAVPGAFCLVLHSHLPWLPGHGVWPLGEEWLHQAWGESYVPLVAELDALAAEGHRNVLTLGVTPVLAAQLDHPRMLTDVATWAALWEMRTREMGFDADPHRRAMAAHEYRAAARTRELFGSRWAGGGAPVLRSLRDAGVVELLGGPAAHPFLPLLVPQVAEQALEAGLDDSLWRLGERPRGIWSPECGFSPELAPALQRAGVGHFVVDEQTVRDAGGHPGAAWRVRGSDLVAVPRDLSVTDLIWSSRSGYPTAGAYRDFHAREQFTGIRLWSVTGPGVDTAGKAPYDPAAADAQVDRDVADFVEAVRRRLLDHVEAQGRPGLVVAAYDTELFGHWWHEGPVFLGRAVRALRAAGVTVTTVEKAIGSGHVAGELDLGPGSWGAGKDFSVWDGPAVADIARENAWLQLRWLDVLAAERDAGRLDRRRPDLDQLLCTVFNALSSDWAFLVTRGQSVDYARRRAEEHRHDVHALAQLIEDGRHTEALTEAARQARTDRTFPELDVRTLRA</sequence>
<dbReference type="RefSeq" id="WP_091757547.1">
    <property type="nucleotide sequence ID" value="NZ_FOHB01000003.1"/>
</dbReference>
<evidence type="ECO:0000259" key="6">
    <source>
        <dbReference type="Pfam" id="PF09210"/>
    </source>
</evidence>
<feature type="domain" description="Glycoside hydrolase family 57 N-terminal" evidence="5">
    <location>
        <begin position="11"/>
        <end position="366"/>
    </location>
</feature>
<gene>
    <name evidence="7" type="ORF">SAMN05216199_1893</name>
</gene>
<dbReference type="InterPro" id="IPR027291">
    <property type="entry name" value="Glyco_hydro_38_N_sf"/>
</dbReference>
<evidence type="ECO:0000313" key="8">
    <source>
        <dbReference type="Proteomes" id="UP000199019"/>
    </source>
</evidence>
<dbReference type="SUPFAM" id="SSF88713">
    <property type="entry name" value="Glycoside hydrolase/deacetylase"/>
    <property type="match status" value="1"/>
</dbReference>
<dbReference type="AlphaFoldDB" id="A0A1H9UF78"/>
<feature type="active site" description="Nucleophile" evidence="3">
    <location>
        <position position="188"/>
    </location>
</feature>
<dbReference type="InterPro" id="IPR004300">
    <property type="entry name" value="Glyco_hydro_57_N"/>
</dbReference>
<accession>A0A1H9UF78</accession>
<dbReference type="PANTHER" id="PTHR41695">
    <property type="entry name" value="1,4-ALPHA-GLUCAN BRANCHING ENZYME RV3031-RELATED"/>
    <property type="match status" value="1"/>
</dbReference>
<reference evidence="8" key="1">
    <citation type="submission" date="2016-10" db="EMBL/GenBank/DDBJ databases">
        <authorList>
            <person name="Varghese N."/>
            <person name="Submissions S."/>
        </authorList>
    </citation>
    <scope>NUCLEOTIDE SEQUENCE [LARGE SCALE GENOMIC DNA]</scope>
    <source>
        <strain evidence="8">CGMCC 1.6963</strain>
    </source>
</reference>
<dbReference type="OrthoDB" id="9803279at2"/>
<dbReference type="Proteomes" id="UP000199019">
    <property type="component" value="Unassembled WGS sequence"/>
</dbReference>
<evidence type="ECO:0000256" key="2">
    <source>
        <dbReference type="ARBA" id="ARBA00023277"/>
    </source>
</evidence>
<evidence type="ECO:0000256" key="1">
    <source>
        <dbReference type="ARBA" id="ARBA00006821"/>
    </source>
</evidence>
<evidence type="ECO:0000256" key="3">
    <source>
        <dbReference type="PIRSR" id="PIRSR640042-1"/>
    </source>
</evidence>
<dbReference type="Pfam" id="PF09210">
    <property type="entry name" value="BE_C"/>
    <property type="match status" value="1"/>
</dbReference>
<feature type="active site" description="Proton donor" evidence="3">
    <location>
        <position position="330"/>
    </location>
</feature>
<dbReference type="InterPro" id="IPR037090">
    <property type="entry name" value="57_glycoside_trans_central"/>
</dbReference>
<name>A0A1H9UF78_9MICO</name>